<name>A0ABD1TGD8_9LAMI</name>
<reference evidence="4" key="1">
    <citation type="submission" date="2024-07" db="EMBL/GenBank/DDBJ databases">
        <title>Two chromosome-level genome assemblies of Korean endemic species Abeliophyllum distichum and Forsythia ovata (Oleaceae).</title>
        <authorList>
            <person name="Jang H."/>
        </authorList>
    </citation>
    <scope>NUCLEOTIDE SEQUENCE [LARGE SCALE GENOMIC DNA]</scope>
</reference>
<organism evidence="3 4">
    <name type="scientific">Abeliophyllum distichum</name>
    <dbReference type="NCBI Taxonomy" id="126358"/>
    <lineage>
        <taxon>Eukaryota</taxon>
        <taxon>Viridiplantae</taxon>
        <taxon>Streptophyta</taxon>
        <taxon>Embryophyta</taxon>
        <taxon>Tracheophyta</taxon>
        <taxon>Spermatophyta</taxon>
        <taxon>Magnoliopsida</taxon>
        <taxon>eudicotyledons</taxon>
        <taxon>Gunneridae</taxon>
        <taxon>Pentapetalae</taxon>
        <taxon>asterids</taxon>
        <taxon>lamiids</taxon>
        <taxon>Lamiales</taxon>
        <taxon>Oleaceae</taxon>
        <taxon>Forsythieae</taxon>
        <taxon>Abeliophyllum</taxon>
    </lineage>
</organism>
<evidence type="ECO:0000256" key="2">
    <source>
        <dbReference type="SAM" id="SignalP"/>
    </source>
</evidence>
<protein>
    <submittedName>
        <fullName evidence="3">Uncharacterized protein</fullName>
    </submittedName>
</protein>
<dbReference type="EMBL" id="JBFOLK010000005">
    <property type="protein sequence ID" value="KAL2511789.1"/>
    <property type="molecule type" value="Genomic_DNA"/>
</dbReference>
<gene>
    <name evidence="3" type="ORF">Adt_17389</name>
</gene>
<sequence>MTILEKKRVQLLLFVVGVIALSITAEKCRELVGEEAASKSGKFTFMNCFDGGSGTLACVVKEGIKLYFYNIRSIHVERARSKAIETALSDALTQGMPAKDAAKLAHKEGAKAAKLATRKAKRIIGPIISSGWDFFEALYFGGTVTEGSLRGTGTLFGTYSVGFIGEQRFGRFGYLVGSHLGSWVGGRIGLMLYDVVNGVQYLLQFIQLDEPKVYDNASSEQVFESTSFETSDGSEDSYDNASREQVSESTGFETSDVSEDSYINEMPTHTSDESNTYEIPAYQSPDEAHEEF</sequence>
<comment type="caution">
    <text evidence="3">The sequence shown here is derived from an EMBL/GenBank/DDBJ whole genome shotgun (WGS) entry which is preliminary data.</text>
</comment>
<keyword evidence="4" id="KW-1185">Reference proteome</keyword>
<evidence type="ECO:0000313" key="4">
    <source>
        <dbReference type="Proteomes" id="UP001604336"/>
    </source>
</evidence>
<dbReference type="PANTHER" id="PTHR35702:SF1">
    <property type="entry name" value="EXPRESSED PROTEIN"/>
    <property type="match status" value="1"/>
</dbReference>
<feature type="chain" id="PRO_5044879150" evidence="2">
    <location>
        <begin position="26"/>
        <end position="292"/>
    </location>
</feature>
<feature type="compositionally biased region" description="Polar residues" evidence="1">
    <location>
        <begin position="267"/>
        <end position="277"/>
    </location>
</feature>
<evidence type="ECO:0000256" key="1">
    <source>
        <dbReference type="SAM" id="MobiDB-lite"/>
    </source>
</evidence>
<dbReference type="PANTHER" id="PTHR35702">
    <property type="entry name" value="EXPRESSED PROTEIN"/>
    <property type="match status" value="1"/>
</dbReference>
<accession>A0ABD1TGD8</accession>
<proteinExistence type="predicted"/>
<dbReference type="Proteomes" id="UP001604336">
    <property type="component" value="Unassembled WGS sequence"/>
</dbReference>
<evidence type="ECO:0000313" key="3">
    <source>
        <dbReference type="EMBL" id="KAL2511789.1"/>
    </source>
</evidence>
<feature type="signal peptide" evidence="2">
    <location>
        <begin position="1"/>
        <end position="25"/>
    </location>
</feature>
<feature type="region of interest" description="Disordered" evidence="1">
    <location>
        <begin position="224"/>
        <end position="292"/>
    </location>
</feature>
<keyword evidence="2" id="KW-0732">Signal</keyword>
<dbReference type="AlphaFoldDB" id="A0ABD1TGD8"/>